<dbReference type="AlphaFoldDB" id="A0A1C3XG29"/>
<feature type="region of interest" description="Disordered" evidence="1">
    <location>
        <begin position="239"/>
        <end position="261"/>
    </location>
</feature>
<gene>
    <name evidence="3" type="ORF">GA0061099_101612</name>
</gene>
<feature type="domain" description="Peptidase S9A N-terminal" evidence="2">
    <location>
        <begin position="42"/>
        <end position="139"/>
    </location>
</feature>
<evidence type="ECO:0000259" key="2">
    <source>
        <dbReference type="Pfam" id="PF02897"/>
    </source>
</evidence>
<evidence type="ECO:0000256" key="1">
    <source>
        <dbReference type="SAM" id="MobiDB-lite"/>
    </source>
</evidence>
<dbReference type="SUPFAM" id="SSF50993">
    <property type="entry name" value="Peptidase/esterase 'gauge' domain"/>
    <property type="match status" value="1"/>
</dbReference>
<dbReference type="Proteomes" id="UP000183174">
    <property type="component" value="Unassembled WGS sequence"/>
</dbReference>
<evidence type="ECO:0000313" key="3">
    <source>
        <dbReference type="EMBL" id="SCB51232.1"/>
    </source>
</evidence>
<organism evidence="3 4">
    <name type="scientific">Bradyrhizobium yuanmingense</name>
    <dbReference type="NCBI Taxonomy" id="108015"/>
    <lineage>
        <taxon>Bacteria</taxon>
        <taxon>Pseudomonadati</taxon>
        <taxon>Pseudomonadota</taxon>
        <taxon>Alphaproteobacteria</taxon>
        <taxon>Hyphomicrobiales</taxon>
        <taxon>Nitrobacteraceae</taxon>
        <taxon>Bradyrhizobium</taxon>
    </lineage>
</organism>
<proteinExistence type="predicted"/>
<name>A0A1C3XG29_9BRAD</name>
<sequence length="290" mass="32269">MLKAIHAQQSCEWPNGRRKRSSKIYGLRREQGGRRANMPPLLRTDCPSQSPRWETILDVDALADTDKKNWVLKRVGCLPPEERLCLLNLSEGGKDAVFVREFDAVAKTFVTNGFALPEGKQQVTWVNSDTVLITRDWGEGTMTQAGYPFVVKELKRAQSLAEAREVFRGEPTDVEAKPFVLRDSEGTIHATGAVRRIGFFEHEYVLFGSKPINLNLPKKATIGGIASGRLLMTLNEDWMPPSGDTPSQPARSSRMTWPNGGRIRCAPCPPSFSSLDLDKRSADSPPQETC</sequence>
<dbReference type="EMBL" id="FMAE01000016">
    <property type="protein sequence ID" value="SCB51232.1"/>
    <property type="molecule type" value="Genomic_DNA"/>
</dbReference>
<reference evidence="3 4" key="1">
    <citation type="submission" date="2016-08" db="EMBL/GenBank/DDBJ databases">
        <authorList>
            <person name="Seilhamer J.J."/>
        </authorList>
    </citation>
    <scope>NUCLEOTIDE SEQUENCE [LARGE SCALE GENOMIC DNA]</scope>
    <source>
        <strain evidence="3 4">CCBAU 10071</strain>
    </source>
</reference>
<dbReference type="Pfam" id="PF02897">
    <property type="entry name" value="Peptidase_S9_N"/>
    <property type="match status" value="1"/>
</dbReference>
<accession>A0A1C3XG29</accession>
<dbReference type="RefSeq" id="WP_074448289.1">
    <property type="nucleotide sequence ID" value="NZ_FMAE01000016.1"/>
</dbReference>
<dbReference type="InterPro" id="IPR023302">
    <property type="entry name" value="Pept_S9A_N"/>
</dbReference>
<feature type="region of interest" description="Disordered" evidence="1">
    <location>
        <begin position="1"/>
        <end position="41"/>
    </location>
</feature>
<evidence type="ECO:0000313" key="4">
    <source>
        <dbReference type="Proteomes" id="UP000183174"/>
    </source>
</evidence>
<dbReference type="GO" id="GO:0004252">
    <property type="term" value="F:serine-type endopeptidase activity"/>
    <property type="evidence" value="ECO:0007669"/>
    <property type="project" value="InterPro"/>
</dbReference>
<protein>
    <submittedName>
        <fullName evidence="3">Prolyl oligopeptidase, N-terminal beta-propeller domain</fullName>
    </submittedName>
</protein>
<feature type="compositionally biased region" description="Polar residues" evidence="1">
    <location>
        <begin position="244"/>
        <end position="256"/>
    </location>
</feature>